<evidence type="ECO:0000256" key="10">
    <source>
        <dbReference type="SAM" id="MobiDB-lite"/>
    </source>
</evidence>
<dbReference type="PANTHER" id="PTHR13373:SF21">
    <property type="entry name" value="NUCLEAR PORE COMPLEX PROTEIN NUP85"/>
    <property type="match status" value="1"/>
</dbReference>
<evidence type="ECO:0000256" key="3">
    <source>
        <dbReference type="ARBA" id="ARBA00022448"/>
    </source>
</evidence>
<keyword evidence="5 9" id="KW-0653">Protein transport</keyword>
<dbReference type="GO" id="GO:0017056">
    <property type="term" value="F:structural constituent of nuclear pore"/>
    <property type="evidence" value="ECO:0007669"/>
    <property type="project" value="TreeGrafter"/>
</dbReference>
<proteinExistence type="inferred from homology"/>
<keyword evidence="9" id="KW-0472">Membrane</keyword>
<feature type="compositionally biased region" description="Polar residues" evidence="10">
    <location>
        <begin position="1"/>
        <end position="10"/>
    </location>
</feature>
<evidence type="ECO:0000256" key="1">
    <source>
        <dbReference type="ARBA" id="ARBA00004567"/>
    </source>
</evidence>
<evidence type="ECO:0000256" key="8">
    <source>
        <dbReference type="ARBA" id="ARBA00023242"/>
    </source>
</evidence>
<dbReference type="GO" id="GO:0031080">
    <property type="term" value="C:nuclear pore outer ring"/>
    <property type="evidence" value="ECO:0007669"/>
    <property type="project" value="TreeGrafter"/>
</dbReference>
<dbReference type="Proteomes" id="UP001313282">
    <property type="component" value="Unassembled WGS sequence"/>
</dbReference>
<dbReference type="PANTHER" id="PTHR13373">
    <property type="entry name" value="FROUNT PROTEIN-RELATED"/>
    <property type="match status" value="1"/>
</dbReference>
<evidence type="ECO:0000256" key="9">
    <source>
        <dbReference type="RuleBase" id="RU365073"/>
    </source>
</evidence>
<protein>
    <recommendedName>
        <fullName evidence="9">Nuclear pore complex protein Nup85</fullName>
    </recommendedName>
</protein>
<name>A0AAN8MZA7_9PEZI</name>
<keyword evidence="3 9" id="KW-0813">Transport</keyword>
<keyword evidence="4 9" id="KW-0509">mRNA transport</keyword>
<evidence type="ECO:0000256" key="4">
    <source>
        <dbReference type="ARBA" id="ARBA00022816"/>
    </source>
</evidence>
<dbReference type="GO" id="GO:0006406">
    <property type="term" value="P:mRNA export from nucleus"/>
    <property type="evidence" value="ECO:0007669"/>
    <property type="project" value="TreeGrafter"/>
</dbReference>
<comment type="function">
    <text evidence="9">Functions as a component of the nuclear pore complex (NPC).</text>
</comment>
<dbReference type="GO" id="GO:0045893">
    <property type="term" value="P:positive regulation of DNA-templated transcription"/>
    <property type="evidence" value="ECO:0007669"/>
    <property type="project" value="TreeGrafter"/>
</dbReference>
<keyword evidence="7 9" id="KW-0906">Nuclear pore complex</keyword>
<reference evidence="11 12" key="1">
    <citation type="submission" date="2019-10" db="EMBL/GenBank/DDBJ databases">
        <authorList>
            <person name="Palmer J.M."/>
        </authorList>
    </citation>
    <scope>NUCLEOTIDE SEQUENCE [LARGE SCALE GENOMIC DNA]</scope>
    <source>
        <strain evidence="11 12">TWF718</strain>
    </source>
</reference>
<feature type="compositionally biased region" description="Acidic residues" evidence="10">
    <location>
        <begin position="56"/>
        <end position="75"/>
    </location>
</feature>
<feature type="region of interest" description="Disordered" evidence="10">
    <location>
        <begin position="1"/>
        <end position="83"/>
    </location>
</feature>
<dbReference type="Pfam" id="PF07575">
    <property type="entry name" value="Nucleopor_Nup85"/>
    <property type="match status" value="2"/>
</dbReference>
<evidence type="ECO:0000256" key="7">
    <source>
        <dbReference type="ARBA" id="ARBA00023132"/>
    </source>
</evidence>
<dbReference type="InterPro" id="IPR011502">
    <property type="entry name" value="Nucleoporin_Nup85"/>
</dbReference>
<dbReference type="GO" id="GO:0006606">
    <property type="term" value="P:protein import into nucleus"/>
    <property type="evidence" value="ECO:0007669"/>
    <property type="project" value="TreeGrafter"/>
</dbReference>
<organism evidence="11 12">
    <name type="scientific">Orbilia javanica</name>
    <dbReference type="NCBI Taxonomy" id="47235"/>
    <lineage>
        <taxon>Eukaryota</taxon>
        <taxon>Fungi</taxon>
        <taxon>Dikarya</taxon>
        <taxon>Ascomycota</taxon>
        <taxon>Pezizomycotina</taxon>
        <taxon>Orbiliomycetes</taxon>
        <taxon>Orbiliales</taxon>
        <taxon>Orbiliaceae</taxon>
        <taxon>Orbilia</taxon>
    </lineage>
</organism>
<evidence type="ECO:0000313" key="11">
    <source>
        <dbReference type="EMBL" id="KAK6345047.1"/>
    </source>
</evidence>
<evidence type="ECO:0000256" key="6">
    <source>
        <dbReference type="ARBA" id="ARBA00023010"/>
    </source>
</evidence>
<comment type="similarity">
    <text evidence="2 9">Belongs to the nucleoporin Nup85 family.</text>
</comment>
<keyword evidence="12" id="KW-1185">Reference proteome</keyword>
<feature type="region of interest" description="Disordered" evidence="10">
    <location>
        <begin position="382"/>
        <end position="412"/>
    </location>
</feature>
<dbReference type="EMBL" id="JAVHNR010000004">
    <property type="protein sequence ID" value="KAK6345047.1"/>
    <property type="molecule type" value="Genomic_DNA"/>
</dbReference>
<sequence length="903" mass="100373">MFNSISSSQGFAGLSRPSFGHLHGDDDDHVHAGQHDQSDFDEEDEATGSNDMPEGDHDDDYDDHDDGYGDYEDDRSDSVDGFGNAVLNDAVEEHSDANNSPSRDDFSRSIPNITEPPEFILTLSDLLENAHQVLEPLDDTDEHAQTETIPIGRHVLSETQRRLYLQRLSFRVLNSITNCSAGTKNDRLDGALRLTSLILSLYFPPPLDLTTIDLKSNAPLLRELSPPRPAPLILIQWLNQNDQHLDPSSFLDVLDYKPGPALHYHFWPLLQKLALRCRLDDLKLLIGHARWDATELSQTTVQTYPRIAANSLQKASRVIQDIISQCPSLRFFPNSKNDTAVYRVNRRGGDSTGEENWDTSSLPWRMWRSKIARAIDEIARISQQDPHTARRSNPQDTLNDPNRLFRPKNNTQSNAEASHLIPYGIAQELRVILQIFLGDKETILKTSGSWLEAVAGLAAYHDETGSSGDGMEWDKYGRSGMVNRATNAYHEDAAKKLAKTFHLATDKAFSLPAVRNLQSAIADVLAGKVPKALKFLSKLSLPVASAVAEILAWGGYFRLELTNNLQSSTYLHPDSLGLLGPDMEKDNVKEKIVSMYALALATLGILHKTKTETVEGWEIGLATLRRTITVGTRKAASRLIKSVKLDVDNTSRVERLVETCAKHGLMDEQKYVSESFAQRLLSAGHVGSALLYFSKAGCNSRIHDVMAGYVRSSLRKGKPIPFDGDLDDIMRGLLTSPISLVEDDILRREIAGFAALRGFYASKQEGRFEDAAQTLVVLLLSAGEKLDGGILHADWESVLTPENIAGLVHELLNVSENDASGKDFSRYLNNNDIFNIMNVVESLFLIGGETLESVQEEFRQVRQTRNIPHELDFVDAVSTLRSVLAMGIGNNWLREESGKSLVF</sequence>
<keyword evidence="8 9" id="KW-0539">Nucleus</keyword>
<feature type="compositionally biased region" description="Basic and acidic residues" evidence="10">
    <location>
        <begin position="22"/>
        <end position="38"/>
    </location>
</feature>
<comment type="subunit">
    <text evidence="9">Component of the nuclear pore complex (NPC).</text>
</comment>
<evidence type="ECO:0000256" key="5">
    <source>
        <dbReference type="ARBA" id="ARBA00022927"/>
    </source>
</evidence>
<comment type="caution">
    <text evidence="11">The sequence shown here is derived from an EMBL/GenBank/DDBJ whole genome shotgun (WGS) entry which is preliminary data.</text>
</comment>
<feature type="compositionally biased region" description="Polar residues" evidence="10">
    <location>
        <begin position="382"/>
        <end position="400"/>
    </location>
</feature>
<evidence type="ECO:0000313" key="12">
    <source>
        <dbReference type="Proteomes" id="UP001313282"/>
    </source>
</evidence>
<keyword evidence="6 9" id="KW-0811">Translocation</keyword>
<evidence type="ECO:0000256" key="2">
    <source>
        <dbReference type="ARBA" id="ARBA00005573"/>
    </source>
</evidence>
<dbReference type="GO" id="GO:0031965">
    <property type="term" value="C:nuclear membrane"/>
    <property type="evidence" value="ECO:0007669"/>
    <property type="project" value="UniProtKB-UniRule"/>
</dbReference>
<gene>
    <name evidence="11" type="ORF">TWF718_006985</name>
</gene>
<dbReference type="AlphaFoldDB" id="A0AAN8MZA7"/>
<accession>A0AAN8MZA7</accession>
<comment type="subcellular location">
    <subcellularLocation>
        <location evidence="1 9">Nucleus</location>
        <location evidence="1 9">Nuclear pore complex</location>
    </subcellularLocation>
</comment>